<evidence type="ECO:0000256" key="3">
    <source>
        <dbReference type="ARBA" id="ARBA00022771"/>
    </source>
</evidence>
<keyword evidence="4" id="KW-0862">Zinc</keyword>
<evidence type="ECO:0000256" key="4">
    <source>
        <dbReference type="ARBA" id="ARBA00022833"/>
    </source>
</evidence>
<keyword evidence="2" id="KW-0227">DNA damage</keyword>
<dbReference type="Gene3D" id="1.10.8.420">
    <property type="entry name" value="RecR Domain 1"/>
    <property type="match status" value="1"/>
</dbReference>
<dbReference type="Pfam" id="PF13662">
    <property type="entry name" value="Toprim_4"/>
    <property type="match status" value="1"/>
</dbReference>
<keyword evidence="3" id="KW-0863">Zinc-finger</keyword>
<reference evidence="8" key="1">
    <citation type="journal article" date="2015" name="Nature">
        <title>Complex archaea that bridge the gap between prokaryotes and eukaryotes.</title>
        <authorList>
            <person name="Spang A."/>
            <person name="Saw J.H."/>
            <person name="Jorgensen S.L."/>
            <person name="Zaremba-Niedzwiedzka K."/>
            <person name="Martijn J."/>
            <person name="Lind A.E."/>
            <person name="van Eijk R."/>
            <person name="Schleper C."/>
            <person name="Guy L."/>
            <person name="Ettema T.J."/>
        </authorList>
    </citation>
    <scope>NUCLEOTIDE SEQUENCE</scope>
</reference>
<dbReference type="HAMAP" id="MF_00017">
    <property type="entry name" value="RecR"/>
    <property type="match status" value="1"/>
</dbReference>
<dbReference type="InterPro" id="IPR006171">
    <property type="entry name" value="TOPRIM_dom"/>
</dbReference>
<feature type="non-terminal residue" evidence="8">
    <location>
        <position position="1"/>
    </location>
</feature>
<feature type="domain" description="Toprim" evidence="7">
    <location>
        <begin position="58"/>
        <end position="153"/>
    </location>
</feature>
<evidence type="ECO:0000256" key="2">
    <source>
        <dbReference type="ARBA" id="ARBA00022763"/>
    </source>
</evidence>
<dbReference type="AlphaFoldDB" id="A0A0F8Z6G0"/>
<evidence type="ECO:0000256" key="5">
    <source>
        <dbReference type="ARBA" id="ARBA00023172"/>
    </source>
</evidence>
<keyword evidence="5" id="KW-0233">DNA recombination</keyword>
<dbReference type="GO" id="GO:0006310">
    <property type="term" value="P:DNA recombination"/>
    <property type="evidence" value="ECO:0007669"/>
    <property type="project" value="UniProtKB-KW"/>
</dbReference>
<dbReference type="PROSITE" id="PS50880">
    <property type="entry name" value="TOPRIM"/>
    <property type="match status" value="1"/>
</dbReference>
<dbReference type="GO" id="GO:0006281">
    <property type="term" value="P:DNA repair"/>
    <property type="evidence" value="ECO:0007669"/>
    <property type="project" value="UniProtKB-KW"/>
</dbReference>
<evidence type="ECO:0000256" key="6">
    <source>
        <dbReference type="ARBA" id="ARBA00023204"/>
    </source>
</evidence>
<dbReference type="GO" id="GO:0003677">
    <property type="term" value="F:DNA binding"/>
    <property type="evidence" value="ECO:0007669"/>
    <property type="project" value="InterPro"/>
</dbReference>
<proteinExistence type="inferred from homology"/>
<dbReference type="NCBIfam" id="TIGR00615">
    <property type="entry name" value="recR"/>
    <property type="match status" value="1"/>
</dbReference>
<dbReference type="SUPFAM" id="SSF111304">
    <property type="entry name" value="Recombination protein RecR"/>
    <property type="match status" value="1"/>
</dbReference>
<dbReference type="InterPro" id="IPR000093">
    <property type="entry name" value="DNA_Rcmb_RecR"/>
</dbReference>
<gene>
    <name evidence="8" type="ORF">LCGC14_3009010</name>
</gene>
<dbReference type="Gene3D" id="3.40.1360.10">
    <property type="match status" value="1"/>
</dbReference>
<dbReference type="PANTHER" id="PTHR30446">
    <property type="entry name" value="RECOMBINATION PROTEIN RECR"/>
    <property type="match status" value="1"/>
</dbReference>
<dbReference type="GO" id="GO:0008270">
    <property type="term" value="F:zinc ion binding"/>
    <property type="evidence" value="ECO:0007669"/>
    <property type="project" value="UniProtKB-KW"/>
</dbReference>
<dbReference type="Gene3D" id="6.10.250.240">
    <property type="match status" value="1"/>
</dbReference>
<dbReference type="Gene3D" id="3.30.60.80">
    <property type="match status" value="1"/>
</dbReference>
<dbReference type="PANTHER" id="PTHR30446:SF0">
    <property type="entry name" value="RECOMBINATION PROTEIN RECR"/>
    <property type="match status" value="1"/>
</dbReference>
<name>A0A0F8Z6G0_9ZZZZ</name>
<keyword evidence="1" id="KW-0479">Metal-binding</keyword>
<dbReference type="Pfam" id="PF02132">
    <property type="entry name" value="RecR_ZnF"/>
    <property type="match status" value="1"/>
</dbReference>
<dbReference type="SMART" id="SM00493">
    <property type="entry name" value="TOPRIM"/>
    <property type="match status" value="1"/>
</dbReference>
<dbReference type="EMBL" id="LAZR01062225">
    <property type="protein sequence ID" value="KKK61969.1"/>
    <property type="molecule type" value="Genomic_DNA"/>
</dbReference>
<evidence type="ECO:0000313" key="8">
    <source>
        <dbReference type="EMBL" id="KKK61969.1"/>
    </source>
</evidence>
<evidence type="ECO:0000259" key="7">
    <source>
        <dbReference type="PROSITE" id="PS50880"/>
    </source>
</evidence>
<keyword evidence="6" id="KW-0234">DNA repair</keyword>
<protein>
    <recommendedName>
        <fullName evidence="7">Toprim domain-containing protein</fullName>
    </recommendedName>
</protein>
<dbReference type="Pfam" id="PF21175">
    <property type="entry name" value="RecR_C"/>
    <property type="match status" value="1"/>
</dbReference>
<dbReference type="CDD" id="cd01025">
    <property type="entry name" value="TOPRIM_recR"/>
    <property type="match status" value="1"/>
</dbReference>
<dbReference type="InterPro" id="IPR015967">
    <property type="entry name" value="Rcmb_RecR_Znf"/>
</dbReference>
<accession>A0A0F8Z6G0</accession>
<sequence>SKMAQRLALHILTHPDDTKSLVKALIEAKQNVRLCNRCFNFSSGDICDICADENRGQDIFCVVEEAKDIIAVERTGSFKGLYHVLGGAIVPMDGIGPENLKIPELLERLKKAPVNEVVLAMNPNIEGEATAMYLAKLLKPLGVKVTRIASGLPVGGDLEYADEMTLTRAVEGRREY</sequence>
<dbReference type="InterPro" id="IPR034137">
    <property type="entry name" value="TOPRIM_RecR"/>
</dbReference>
<organism evidence="8">
    <name type="scientific">marine sediment metagenome</name>
    <dbReference type="NCBI Taxonomy" id="412755"/>
    <lineage>
        <taxon>unclassified sequences</taxon>
        <taxon>metagenomes</taxon>
        <taxon>ecological metagenomes</taxon>
    </lineage>
</organism>
<evidence type="ECO:0000256" key="1">
    <source>
        <dbReference type="ARBA" id="ARBA00022723"/>
    </source>
</evidence>
<dbReference type="InterPro" id="IPR023627">
    <property type="entry name" value="Rcmb_RecR"/>
</dbReference>
<comment type="caution">
    <text evidence="8">The sequence shown here is derived from an EMBL/GenBank/DDBJ whole genome shotgun (WGS) entry which is preliminary data.</text>
</comment>